<dbReference type="InterPro" id="IPR003018">
    <property type="entry name" value="GAF"/>
</dbReference>
<evidence type="ECO:0000256" key="1">
    <source>
        <dbReference type="ARBA" id="ARBA00000085"/>
    </source>
</evidence>
<dbReference type="PROSITE" id="PS50109">
    <property type="entry name" value="HIS_KIN"/>
    <property type="match status" value="1"/>
</dbReference>
<dbReference type="PANTHER" id="PTHR42878">
    <property type="entry name" value="TWO-COMPONENT HISTIDINE KINASE"/>
    <property type="match status" value="1"/>
</dbReference>
<protein>
    <recommendedName>
        <fullName evidence="2">histidine kinase</fullName>
        <ecNumber evidence="2">2.7.13.3</ecNumber>
    </recommendedName>
</protein>
<dbReference type="InterPro" id="IPR036097">
    <property type="entry name" value="HisK_dim/P_sf"/>
</dbReference>
<dbReference type="GO" id="GO:0016301">
    <property type="term" value="F:kinase activity"/>
    <property type="evidence" value="ECO:0007669"/>
    <property type="project" value="UniProtKB-KW"/>
</dbReference>
<evidence type="ECO:0000313" key="7">
    <source>
        <dbReference type="EMBL" id="GGP26009.1"/>
    </source>
</evidence>
<reference evidence="8" key="1">
    <citation type="journal article" date="2019" name="Int. J. Syst. Evol. Microbiol.">
        <title>The Global Catalogue of Microorganisms (GCM) 10K type strain sequencing project: providing services to taxonomists for standard genome sequencing and annotation.</title>
        <authorList>
            <consortium name="The Broad Institute Genomics Platform"/>
            <consortium name="The Broad Institute Genome Sequencing Center for Infectious Disease"/>
            <person name="Wu L."/>
            <person name="Ma J."/>
        </authorList>
    </citation>
    <scope>NUCLEOTIDE SEQUENCE [LARGE SCALE GENOMIC DNA]</scope>
    <source>
        <strain evidence="8">CGMCC 1.8860</strain>
    </source>
</reference>
<evidence type="ECO:0000313" key="8">
    <source>
        <dbReference type="Proteomes" id="UP000621859"/>
    </source>
</evidence>
<dbReference type="EC" id="2.7.13.3" evidence="2"/>
<dbReference type="EMBL" id="BMLY01000002">
    <property type="protein sequence ID" value="GGP26009.1"/>
    <property type="molecule type" value="Genomic_DNA"/>
</dbReference>
<dbReference type="SUPFAM" id="SSF55874">
    <property type="entry name" value="ATPase domain of HSP90 chaperone/DNA topoisomerase II/histidine kinase"/>
    <property type="match status" value="1"/>
</dbReference>
<gene>
    <name evidence="7" type="ORF">GCM10010971_18280</name>
</gene>
<sequence length="425" mass="46265">MAMIKFNRIRPTIFYTLRGMATSGRATPIPWGALVLENDVALVGEIEVIPTLLDVVCRTTGMGFAAIARVTSDRWIACQVKDDIGFGLAAGGELVVETTICHEIRQHQELVVIDDVDADPLYATHHTPQLYGLKSYISIPIYHHGEFFGTLCAIDPHPHKLNTPAVVGMFRLFADLIGFHLDSGSALRSTQVQLAQERHDAQLREQFIAVLGHDLRNPLAAISAGAQALRRSTTDERTILVTGRIEKSVQRMNNLIEDILDFARGRLGGGIPVASTFTELNVDDLEQAVAELRQAWPESRIDLHLTLNAPFMCDSKRMAQLLSNLLANALVHGAASEPVTVCVRSESERFTLSVTNKGSPIPAALMPTLFKPFVRASTCPDMQGLGLGLYIASEIARAHGGSLSVNSDDEATQFLLTVNSPGTLL</sequence>
<dbReference type="InterPro" id="IPR003661">
    <property type="entry name" value="HisK_dim/P_dom"/>
</dbReference>
<keyword evidence="4" id="KW-0808">Transferase</keyword>
<dbReference type="Pfam" id="PF01590">
    <property type="entry name" value="GAF"/>
    <property type="match status" value="1"/>
</dbReference>
<dbReference type="PANTHER" id="PTHR42878:SF13">
    <property type="entry name" value="HISTIDINE KINASE"/>
    <property type="match status" value="1"/>
</dbReference>
<dbReference type="SUPFAM" id="SSF55781">
    <property type="entry name" value="GAF domain-like"/>
    <property type="match status" value="1"/>
</dbReference>
<dbReference type="InterPro" id="IPR004358">
    <property type="entry name" value="Sig_transdc_His_kin-like_C"/>
</dbReference>
<dbReference type="InterPro" id="IPR003594">
    <property type="entry name" value="HATPase_dom"/>
</dbReference>
<dbReference type="Gene3D" id="3.30.565.10">
    <property type="entry name" value="Histidine kinase-like ATPase, C-terminal domain"/>
    <property type="match status" value="1"/>
</dbReference>
<dbReference type="RefSeq" id="WP_229678855.1">
    <property type="nucleotide sequence ID" value="NZ_BMLY01000002.1"/>
</dbReference>
<name>A0ABQ2PM03_9NEIS</name>
<dbReference type="SMART" id="SM00388">
    <property type="entry name" value="HisKA"/>
    <property type="match status" value="1"/>
</dbReference>
<dbReference type="Gene3D" id="3.30.450.40">
    <property type="match status" value="1"/>
</dbReference>
<dbReference type="InterPro" id="IPR029016">
    <property type="entry name" value="GAF-like_dom_sf"/>
</dbReference>
<keyword evidence="8" id="KW-1185">Reference proteome</keyword>
<evidence type="ECO:0000256" key="5">
    <source>
        <dbReference type="ARBA" id="ARBA00022777"/>
    </source>
</evidence>
<dbReference type="SMART" id="SM00387">
    <property type="entry name" value="HATPase_c"/>
    <property type="match status" value="1"/>
</dbReference>
<dbReference type="CDD" id="cd00082">
    <property type="entry name" value="HisKA"/>
    <property type="match status" value="1"/>
</dbReference>
<dbReference type="InterPro" id="IPR050351">
    <property type="entry name" value="BphY/WalK/GraS-like"/>
</dbReference>
<dbReference type="Proteomes" id="UP000621859">
    <property type="component" value="Unassembled WGS sequence"/>
</dbReference>
<dbReference type="CDD" id="cd00075">
    <property type="entry name" value="HATPase"/>
    <property type="match status" value="1"/>
</dbReference>
<keyword evidence="3" id="KW-0597">Phosphoprotein</keyword>
<evidence type="ECO:0000256" key="3">
    <source>
        <dbReference type="ARBA" id="ARBA00022553"/>
    </source>
</evidence>
<evidence type="ECO:0000259" key="6">
    <source>
        <dbReference type="PROSITE" id="PS50109"/>
    </source>
</evidence>
<proteinExistence type="predicted"/>
<evidence type="ECO:0000256" key="2">
    <source>
        <dbReference type="ARBA" id="ARBA00012438"/>
    </source>
</evidence>
<dbReference type="Gene3D" id="1.10.287.130">
    <property type="match status" value="1"/>
</dbReference>
<keyword evidence="5 7" id="KW-0418">Kinase</keyword>
<dbReference type="SUPFAM" id="SSF47384">
    <property type="entry name" value="Homodimeric domain of signal transducing histidine kinase"/>
    <property type="match status" value="1"/>
</dbReference>
<dbReference type="Pfam" id="PF00512">
    <property type="entry name" value="HisKA"/>
    <property type="match status" value="1"/>
</dbReference>
<dbReference type="InterPro" id="IPR036890">
    <property type="entry name" value="HATPase_C_sf"/>
</dbReference>
<comment type="catalytic activity">
    <reaction evidence="1">
        <text>ATP + protein L-histidine = ADP + protein N-phospho-L-histidine.</text>
        <dbReference type="EC" id="2.7.13.3"/>
    </reaction>
</comment>
<comment type="caution">
    <text evidence="7">The sequence shown here is derived from an EMBL/GenBank/DDBJ whole genome shotgun (WGS) entry which is preliminary data.</text>
</comment>
<dbReference type="PRINTS" id="PR00344">
    <property type="entry name" value="BCTRLSENSOR"/>
</dbReference>
<dbReference type="Pfam" id="PF02518">
    <property type="entry name" value="HATPase_c"/>
    <property type="match status" value="1"/>
</dbReference>
<feature type="domain" description="Histidine kinase" evidence="6">
    <location>
        <begin position="210"/>
        <end position="422"/>
    </location>
</feature>
<organism evidence="7 8">
    <name type="scientific">Silvimonas amylolytica</name>
    <dbReference type="NCBI Taxonomy" id="449663"/>
    <lineage>
        <taxon>Bacteria</taxon>
        <taxon>Pseudomonadati</taxon>
        <taxon>Pseudomonadota</taxon>
        <taxon>Betaproteobacteria</taxon>
        <taxon>Neisseriales</taxon>
        <taxon>Chitinibacteraceae</taxon>
        <taxon>Silvimonas</taxon>
    </lineage>
</organism>
<evidence type="ECO:0000256" key="4">
    <source>
        <dbReference type="ARBA" id="ARBA00022679"/>
    </source>
</evidence>
<dbReference type="InterPro" id="IPR005467">
    <property type="entry name" value="His_kinase_dom"/>
</dbReference>
<dbReference type="SMART" id="SM00065">
    <property type="entry name" value="GAF"/>
    <property type="match status" value="1"/>
</dbReference>
<accession>A0ABQ2PM03</accession>